<organism evidence="2 3">
    <name type="scientific">Falsigemmobacter faecalis</name>
    <dbReference type="NCBI Taxonomy" id="2488730"/>
    <lineage>
        <taxon>Bacteria</taxon>
        <taxon>Pseudomonadati</taxon>
        <taxon>Pseudomonadota</taxon>
        <taxon>Alphaproteobacteria</taxon>
        <taxon>Rhodobacterales</taxon>
        <taxon>Paracoccaceae</taxon>
        <taxon>Falsigemmobacter</taxon>
    </lineage>
</organism>
<dbReference type="Proteomes" id="UP000282125">
    <property type="component" value="Unassembled WGS sequence"/>
</dbReference>
<evidence type="ECO:0000313" key="3">
    <source>
        <dbReference type="Proteomes" id="UP000282125"/>
    </source>
</evidence>
<name>A0A3P3DNE2_9RHOB</name>
<accession>A0A3P3DNE2</accession>
<dbReference type="AlphaFoldDB" id="A0A3P3DNE2"/>
<dbReference type="Pfam" id="PF18557">
    <property type="entry name" value="NepR"/>
    <property type="match status" value="1"/>
</dbReference>
<proteinExistence type="predicted"/>
<dbReference type="RefSeq" id="WP_124964392.1">
    <property type="nucleotide sequence ID" value="NZ_RRAZ01000009.1"/>
</dbReference>
<keyword evidence="3" id="KW-1185">Reference proteome</keyword>
<sequence>MKPTKAGNLASRSALRAQIDDNLRKVYEAALSEEVPDRFKDLLEKLKAKETP</sequence>
<dbReference type="EMBL" id="RRAZ01000009">
    <property type="protein sequence ID" value="RRH75767.1"/>
    <property type="molecule type" value="Genomic_DNA"/>
</dbReference>
<comment type="caution">
    <text evidence="2">The sequence shown here is derived from an EMBL/GenBank/DDBJ whole genome shotgun (WGS) entry which is preliminary data.</text>
</comment>
<protein>
    <submittedName>
        <fullName evidence="2">Transcriptional regulator</fullName>
    </submittedName>
</protein>
<reference evidence="2 3" key="1">
    <citation type="submission" date="2018-11" db="EMBL/GenBank/DDBJ databases">
        <title>Gemmobacter sp. nov., YIM 102744-1 draft genome.</title>
        <authorList>
            <person name="Li G."/>
            <person name="Jiang Y."/>
        </authorList>
    </citation>
    <scope>NUCLEOTIDE SEQUENCE [LARGE SCALE GENOMIC DNA]</scope>
    <source>
        <strain evidence="2 3">YIM 102744-1</strain>
    </source>
</reference>
<evidence type="ECO:0000259" key="1">
    <source>
        <dbReference type="Pfam" id="PF18557"/>
    </source>
</evidence>
<evidence type="ECO:0000313" key="2">
    <source>
        <dbReference type="EMBL" id="RRH75767.1"/>
    </source>
</evidence>
<dbReference type="OrthoDB" id="7875342at2"/>
<dbReference type="InterPro" id="IPR041649">
    <property type="entry name" value="NepR"/>
</dbReference>
<feature type="domain" description="Anti-sigma factor NepR" evidence="1">
    <location>
        <begin position="16"/>
        <end position="50"/>
    </location>
</feature>
<gene>
    <name evidence="2" type="ORF">EG244_07520</name>
</gene>